<feature type="signal peptide" evidence="1">
    <location>
        <begin position="1"/>
        <end position="20"/>
    </location>
</feature>
<feature type="chain" id="PRO_5040929024" evidence="1">
    <location>
        <begin position="21"/>
        <end position="242"/>
    </location>
</feature>
<dbReference type="PROSITE" id="PS51257">
    <property type="entry name" value="PROKAR_LIPOPROTEIN"/>
    <property type="match status" value="1"/>
</dbReference>
<dbReference type="EMBL" id="JAJOMB010000004">
    <property type="protein sequence ID" value="MCD5311161.1"/>
    <property type="molecule type" value="Genomic_DNA"/>
</dbReference>
<dbReference type="RefSeq" id="WP_231440339.1">
    <property type="nucleotide sequence ID" value="NZ_JAJOMB010000004.1"/>
</dbReference>
<proteinExistence type="predicted"/>
<evidence type="ECO:0000256" key="1">
    <source>
        <dbReference type="SAM" id="SignalP"/>
    </source>
</evidence>
<keyword evidence="3" id="KW-1185">Reference proteome</keyword>
<accession>A0A9X1NCC2</accession>
<reference evidence="2" key="1">
    <citation type="submission" date="2021-11" db="EMBL/GenBank/DDBJ databases">
        <title>Streptomyces corallinus and Kineosporia corallina sp. nov., two new coral-derived marine actinobacteria.</title>
        <authorList>
            <person name="Buangrab K."/>
            <person name="Sutthacheep M."/>
            <person name="Yeemin T."/>
            <person name="Harunari E."/>
            <person name="Igarashi Y."/>
            <person name="Sripreechasak P."/>
            <person name="Kanchanasin P."/>
            <person name="Tanasupawat S."/>
            <person name="Phongsopitanun W."/>
        </authorList>
    </citation>
    <scope>NUCLEOTIDE SEQUENCE</scope>
    <source>
        <strain evidence="2">JCM 31032</strain>
    </source>
</reference>
<dbReference type="Proteomes" id="UP001138997">
    <property type="component" value="Unassembled WGS sequence"/>
</dbReference>
<name>A0A9X1NCC2_9ACTN</name>
<evidence type="ECO:0000313" key="3">
    <source>
        <dbReference type="Proteomes" id="UP001138997"/>
    </source>
</evidence>
<sequence>MQCRFLTVSTIALFALAGCAGEPSVTEVKDAVAAPGGVEQSTAGCPVGGADIPADAVVVEAGDLDGDGQDDQVWLAVKGDKRLLGVRTASGSSLSTSFTADQVEKHQATALGNRLGDGTPIIVLATGYSAALYTVADCKIVPSLTAQGNQYLFDLGMNGEGTGVFCPKDDQGLYLASYNAKPDDLDSSDEVFRTRIEFSENGTRADNGKVTDLGHIKYDDPLSQDTMGVACGDAETALEPER</sequence>
<gene>
    <name evidence="2" type="ORF">LR394_09650</name>
</gene>
<comment type="caution">
    <text evidence="2">The sequence shown here is derived from an EMBL/GenBank/DDBJ whole genome shotgun (WGS) entry which is preliminary data.</text>
</comment>
<protein>
    <submittedName>
        <fullName evidence="2">Uncharacterized protein</fullName>
    </submittedName>
</protein>
<dbReference type="AlphaFoldDB" id="A0A9X1NCC2"/>
<keyword evidence="1" id="KW-0732">Signal</keyword>
<organism evidence="2 3">
    <name type="scientific">Kineosporia babensis</name>
    <dbReference type="NCBI Taxonomy" id="499548"/>
    <lineage>
        <taxon>Bacteria</taxon>
        <taxon>Bacillati</taxon>
        <taxon>Actinomycetota</taxon>
        <taxon>Actinomycetes</taxon>
        <taxon>Kineosporiales</taxon>
        <taxon>Kineosporiaceae</taxon>
        <taxon>Kineosporia</taxon>
    </lineage>
</organism>
<evidence type="ECO:0000313" key="2">
    <source>
        <dbReference type="EMBL" id="MCD5311161.1"/>
    </source>
</evidence>